<sequence length="457" mass="46917">MGDRYASFAHSGPGRALVRRFGLPEPPRLHRYTPGDPLLSGPALISTATGGRVTSMISQVLSAAGVERVAPAAPVPAQANGGRPDRPRLHAALIFDATGVTDVESLRGLHDFFRTHLSSLYPNGRVLVLGLPPAAADGIGAAAAQEALTGFTRSLAKELGRGSTAHLVQVTPGAEENLAGTLRFLLSSRSAYLSGQVLHLQPAQVTTPADWHRPLAGKVALVTGAAGGIGAATAEVLARDGAELVCADQPGHGDSLAAVANRVGGTALQLDLADPAAAQRINEHLAGQYGQVDIVVHNAGITRDRQLATLSGTDWQAVLELDLAAVVRITEGLLDDGLVPEQGRIVMVSSLAGLAGKAGQTHYAAAKAGLIGLARAWAPALQPREVTANAVVPGFIDTPLTAQLPKVPREFGRRMNSLSQAGRPGDVAEAIAWLASPGSAGVTGQVVRVCGQSIIGA</sequence>
<dbReference type="SUPFAM" id="SSF51735">
    <property type="entry name" value="NAD(P)-binding Rossmann-fold domains"/>
    <property type="match status" value="2"/>
</dbReference>
<dbReference type="KEGG" id="nhy:JQS43_24930"/>
<dbReference type="FunFam" id="3.40.50.720:FF:000338">
    <property type="entry name" value="3-oxoacyl-ACP reductase FabG"/>
    <property type="match status" value="1"/>
</dbReference>
<dbReference type="PANTHER" id="PTHR42760:SF78">
    <property type="entry name" value="3-OXOACYL-[ACYL-CARRIER-PROTEIN] REDUCTASE [NADH]"/>
    <property type="match status" value="1"/>
</dbReference>
<dbReference type="PROSITE" id="PS00061">
    <property type="entry name" value="ADH_SHORT"/>
    <property type="match status" value="1"/>
</dbReference>
<evidence type="ECO:0000313" key="3">
    <source>
        <dbReference type="EMBL" id="QSB14666.1"/>
    </source>
</evidence>
<dbReference type="InterPro" id="IPR020904">
    <property type="entry name" value="Sc_DH/Rdtase_CS"/>
</dbReference>
<dbReference type="Proteomes" id="UP000662857">
    <property type="component" value="Chromosome"/>
</dbReference>
<keyword evidence="4" id="KW-1185">Reference proteome</keyword>
<dbReference type="PANTHER" id="PTHR42760">
    <property type="entry name" value="SHORT-CHAIN DEHYDROGENASES/REDUCTASES FAMILY MEMBER"/>
    <property type="match status" value="1"/>
</dbReference>
<protein>
    <submittedName>
        <fullName evidence="3">3-oxoacyl-ACP reductase</fullName>
    </submittedName>
</protein>
<proteinExistence type="inferred from homology"/>
<dbReference type="SMART" id="SM00822">
    <property type="entry name" value="PKS_KR"/>
    <property type="match status" value="1"/>
</dbReference>
<dbReference type="InterPro" id="IPR036291">
    <property type="entry name" value="NAD(P)-bd_dom_sf"/>
</dbReference>
<dbReference type="PRINTS" id="PR00080">
    <property type="entry name" value="SDRFAMILY"/>
</dbReference>
<dbReference type="GO" id="GO:0016616">
    <property type="term" value="F:oxidoreductase activity, acting on the CH-OH group of donors, NAD or NADP as acceptor"/>
    <property type="evidence" value="ECO:0007669"/>
    <property type="project" value="UniProtKB-ARBA"/>
</dbReference>
<dbReference type="Gene3D" id="3.40.50.720">
    <property type="entry name" value="NAD(P)-binding Rossmann-like Domain"/>
    <property type="match status" value="2"/>
</dbReference>
<dbReference type="InterPro" id="IPR057326">
    <property type="entry name" value="KR_dom"/>
</dbReference>
<reference evidence="3" key="1">
    <citation type="submission" date="2021-02" db="EMBL/GenBank/DDBJ databases">
        <title>Natrosporangium hydrolyticum gen. nov., sp. nov, a haloalkaliphilic actinobacterium from a soda solonchak soil.</title>
        <authorList>
            <person name="Sorokin D.Y."/>
            <person name="Khijniak T.V."/>
            <person name="Zakharycheva A.P."/>
            <person name="Boueva O.V."/>
            <person name="Ariskina E.V."/>
            <person name="Hahnke R.L."/>
            <person name="Bunk B."/>
            <person name="Sproer C."/>
            <person name="Schumann P."/>
            <person name="Evtushenko L.I."/>
            <person name="Kublanov I.V."/>
        </authorList>
    </citation>
    <scope>NUCLEOTIDE SEQUENCE</scope>
    <source>
        <strain evidence="3">DSM 106523</strain>
    </source>
</reference>
<organism evidence="3 4">
    <name type="scientific">Natronosporangium hydrolyticum</name>
    <dbReference type="NCBI Taxonomy" id="2811111"/>
    <lineage>
        <taxon>Bacteria</taxon>
        <taxon>Bacillati</taxon>
        <taxon>Actinomycetota</taxon>
        <taxon>Actinomycetes</taxon>
        <taxon>Micromonosporales</taxon>
        <taxon>Micromonosporaceae</taxon>
        <taxon>Natronosporangium</taxon>
    </lineage>
</organism>
<dbReference type="AlphaFoldDB" id="A0A895YJ90"/>
<dbReference type="NCBIfam" id="NF006110">
    <property type="entry name" value="PRK08261.1"/>
    <property type="match status" value="1"/>
</dbReference>
<gene>
    <name evidence="3" type="ORF">JQS43_24930</name>
</gene>
<evidence type="ECO:0000256" key="1">
    <source>
        <dbReference type="ARBA" id="ARBA00006484"/>
    </source>
</evidence>
<dbReference type="EMBL" id="CP070499">
    <property type="protein sequence ID" value="QSB14666.1"/>
    <property type="molecule type" value="Genomic_DNA"/>
</dbReference>
<name>A0A895YJ90_9ACTN</name>
<feature type="domain" description="Ketoreductase" evidence="2">
    <location>
        <begin position="218"/>
        <end position="398"/>
    </location>
</feature>
<evidence type="ECO:0000259" key="2">
    <source>
        <dbReference type="SMART" id="SM00822"/>
    </source>
</evidence>
<comment type="similarity">
    <text evidence="1">Belongs to the short-chain dehydrogenases/reductases (SDR) family.</text>
</comment>
<dbReference type="InterPro" id="IPR002347">
    <property type="entry name" value="SDR_fam"/>
</dbReference>
<dbReference type="RefSeq" id="WP_239676815.1">
    <property type="nucleotide sequence ID" value="NZ_CP070499.1"/>
</dbReference>
<dbReference type="PRINTS" id="PR00081">
    <property type="entry name" value="GDHRDH"/>
</dbReference>
<accession>A0A895YJ90</accession>
<dbReference type="Pfam" id="PF13561">
    <property type="entry name" value="adh_short_C2"/>
    <property type="match status" value="1"/>
</dbReference>
<evidence type="ECO:0000313" key="4">
    <source>
        <dbReference type="Proteomes" id="UP000662857"/>
    </source>
</evidence>